<dbReference type="CDD" id="cd00555">
    <property type="entry name" value="Maf"/>
    <property type="match status" value="1"/>
</dbReference>
<dbReference type="InterPro" id="IPR003697">
    <property type="entry name" value="Maf-like"/>
</dbReference>
<keyword evidence="2 4" id="KW-0378">Hydrolase</keyword>
<comment type="caution">
    <text evidence="4">Lacks conserved residue(s) required for the propagation of feature annotation.</text>
</comment>
<organism evidence="5 6">
    <name type="scientific">Motilimonas cestriensis</name>
    <dbReference type="NCBI Taxonomy" id="2742685"/>
    <lineage>
        <taxon>Bacteria</taxon>
        <taxon>Pseudomonadati</taxon>
        <taxon>Pseudomonadota</taxon>
        <taxon>Gammaproteobacteria</taxon>
        <taxon>Alteromonadales</taxon>
        <taxon>Alteromonadales genera incertae sedis</taxon>
        <taxon>Motilimonas</taxon>
    </lineage>
</organism>
<evidence type="ECO:0000256" key="3">
    <source>
        <dbReference type="ARBA" id="ARBA00023080"/>
    </source>
</evidence>
<dbReference type="PIRSF" id="PIRSF006305">
    <property type="entry name" value="Maf"/>
    <property type="match status" value="1"/>
</dbReference>
<evidence type="ECO:0000313" key="5">
    <source>
        <dbReference type="EMBL" id="MCE2596049.1"/>
    </source>
</evidence>
<dbReference type="Gene3D" id="3.90.950.10">
    <property type="match status" value="1"/>
</dbReference>
<dbReference type="PANTHER" id="PTHR43213:SF5">
    <property type="entry name" value="BIFUNCTIONAL DTTP_UTP PYROPHOSPHATASE_METHYLTRANSFERASE PROTEIN-RELATED"/>
    <property type="match status" value="1"/>
</dbReference>
<dbReference type="HAMAP" id="MF_00528">
    <property type="entry name" value="Maf"/>
    <property type="match status" value="1"/>
</dbReference>
<gene>
    <name evidence="5" type="ORF">K6Y31_14645</name>
</gene>
<comment type="function">
    <text evidence="4">Nucleoside triphosphate pyrophosphatase that hydrolyzes dTTP and UTP. May have a dual role in cell division arrest and in preventing the incorporation of modified nucleotides into cellular nucleic acids.</text>
</comment>
<name>A0ABS8WAJ6_9GAMM</name>
<keyword evidence="4" id="KW-0963">Cytoplasm</keyword>
<dbReference type="InterPro" id="IPR029001">
    <property type="entry name" value="ITPase-like_fam"/>
</dbReference>
<comment type="cofactor">
    <cofactor evidence="1 4">
        <name>a divalent metal cation</name>
        <dbReference type="ChEBI" id="CHEBI:60240"/>
    </cofactor>
</comment>
<feature type="site" description="Important for substrate specificity" evidence="4">
    <location>
        <position position="153"/>
    </location>
</feature>
<evidence type="ECO:0000256" key="1">
    <source>
        <dbReference type="ARBA" id="ARBA00001968"/>
    </source>
</evidence>
<evidence type="ECO:0000313" key="6">
    <source>
        <dbReference type="Proteomes" id="UP001201273"/>
    </source>
</evidence>
<dbReference type="EMBL" id="JAIMJA010000015">
    <property type="protein sequence ID" value="MCE2596049.1"/>
    <property type="molecule type" value="Genomic_DNA"/>
</dbReference>
<dbReference type="Pfam" id="PF02545">
    <property type="entry name" value="Maf"/>
    <property type="match status" value="1"/>
</dbReference>
<reference evidence="5 6" key="1">
    <citation type="journal article" date="2022" name="Environ. Microbiol. Rep.">
        <title>Eco-phylogenetic analyses reveal divergent evolution of vitamin B12 metabolism in the marine bacterial family 'Psychromonadaceae'.</title>
        <authorList>
            <person name="Jin X."/>
            <person name="Yang Y."/>
            <person name="Cao H."/>
            <person name="Gao B."/>
            <person name="Zhao Z."/>
        </authorList>
    </citation>
    <scope>NUCLEOTIDE SEQUENCE [LARGE SCALE GENOMIC DNA]</scope>
    <source>
        <strain evidence="5 6">MKS20</strain>
    </source>
</reference>
<comment type="catalytic activity">
    <reaction evidence="4">
        <text>UTP + H2O = UMP + diphosphate + H(+)</text>
        <dbReference type="Rhea" id="RHEA:29395"/>
        <dbReference type="ChEBI" id="CHEBI:15377"/>
        <dbReference type="ChEBI" id="CHEBI:15378"/>
        <dbReference type="ChEBI" id="CHEBI:33019"/>
        <dbReference type="ChEBI" id="CHEBI:46398"/>
        <dbReference type="ChEBI" id="CHEBI:57865"/>
        <dbReference type="EC" id="3.6.1.9"/>
    </reaction>
</comment>
<feature type="site" description="Important for substrate specificity" evidence="4">
    <location>
        <position position="12"/>
    </location>
</feature>
<keyword evidence="3 4" id="KW-0546">Nucleotide metabolism</keyword>
<dbReference type="PANTHER" id="PTHR43213">
    <property type="entry name" value="BIFUNCTIONAL DTTP/UTP PYROPHOSPHATASE/METHYLTRANSFERASE PROTEIN-RELATED"/>
    <property type="match status" value="1"/>
</dbReference>
<proteinExistence type="inferred from homology"/>
<comment type="catalytic activity">
    <reaction evidence="4">
        <text>dTTP + H2O = dTMP + diphosphate + H(+)</text>
        <dbReference type="Rhea" id="RHEA:28534"/>
        <dbReference type="ChEBI" id="CHEBI:15377"/>
        <dbReference type="ChEBI" id="CHEBI:15378"/>
        <dbReference type="ChEBI" id="CHEBI:33019"/>
        <dbReference type="ChEBI" id="CHEBI:37568"/>
        <dbReference type="ChEBI" id="CHEBI:63528"/>
        <dbReference type="EC" id="3.6.1.9"/>
    </reaction>
</comment>
<comment type="subcellular location">
    <subcellularLocation>
        <location evidence="4">Cytoplasm</location>
    </subcellularLocation>
</comment>
<accession>A0ABS8WAJ6</accession>
<dbReference type="RefSeq" id="WP_233053707.1">
    <property type="nucleotide sequence ID" value="NZ_JAIMJA010000015.1"/>
</dbReference>
<dbReference type="SUPFAM" id="SSF52972">
    <property type="entry name" value="ITPase-like"/>
    <property type="match status" value="1"/>
</dbReference>
<sequence length="187" mass="20389">MAQVYLASASPRRAELLTQLGVSYELVLPNIPEQRLGSEDPEQYVRRLALAKARAGEALTAGDKPVLGSDTIVVMGENVLEKPLDFNDACRIWRQLSAKKHQVMTAVALVHGDLEQVVCVITEVEFAHLSESDMQQYWDSGEPQDKAGAYGIQGLGGQFVVAINGSYSAVVGLPLHQTKALIKQFIQ</sequence>
<feature type="active site" description="Proton acceptor" evidence="4">
    <location>
        <position position="70"/>
    </location>
</feature>
<dbReference type="Proteomes" id="UP001201273">
    <property type="component" value="Unassembled WGS sequence"/>
</dbReference>
<evidence type="ECO:0000256" key="2">
    <source>
        <dbReference type="ARBA" id="ARBA00022801"/>
    </source>
</evidence>
<dbReference type="EC" id="3.6.1.9" evidence="4"/>
<keyword evidence="6" id="KW-1185">Reference proteome</keyword>
<protein>
    <recommendedName>
        <fullName evidence="4">dTTP/UTP pyrophosphatase</fullName>
        <shortName evidence="4">dTTPase/UTPase</shortName>
        <ecNumber evidence="4">3.6.1.9</ecNumber>
    </recommendedName>
    <alternativeName>
        <fullName evidence="4">Nucleoside triphosphate pyrophosphatase</fullName>
    </alternativeName>
    <alternativeName>
        <fullName evidence="4">Nucleotide pyrophosphatase</fullName>
        <shortName evidence="4">Nucleotide PPase</shortName>
    </alternativeName>
</protein>
<feature type="site" description="Important for substrate specificity" evidence="4">
    <location>
        <position position="71"/>
    </location>
</feature>
<comment type="similarity">
    <text evidence="4">Belongs to the Maf family. YhdE subfamily.</text>
</comment>
<evidence type="ECO:0000256" key="4">
    <source>
        <dbReference type="HAMAP-Rule" id="MF_00528"/>
    </source>
</evidence>
<comment type="caution">
    <text evidence="5">The sequence shown here is derived from an EMBL/GenBank/DDBJ whole genome shotgun (WGS) entry which is preliminary data.</text>
</comment>
<dbReference type="NCBIfam" id="TIGR00172">
    <property type="entry name" value="maf"/>
    <property type="match status" value="1"/>
</dbReference>